<proteinExistence type="inferred from homology"/>
<dbReference type="Proteomes" id="UP000765160">
    <property type="component" value="Unassembled WGS sequence"/>
</dbReference>
<evidence type="ECO:0000259" key="6">
    <source>
        <dbReference type="SMART" id="SM00849"/>
    </source>
</evidence>
<name>A0ABX1F7Q3_9PROT</name>
<dbReference type="InterPro" id="IPR051013">
    <property type="entry name" value="MBL_superfamily_lactonases"/>
</dbReference>
<evidence type="ECO:0000256" key="3">
    <source>
        <dbReference type="ARBA" id="ARBA00022723"/>
    </source>
</evidence>
<comment type="caution">
    <text evidence="7">The sequence shown here is derived from an EMBL/GenBank/DDBJ whole genome shotgun (WGS) entry which is preliminary data.</text>
</comment>
<protein>
    <submittedName>
        <fullName evidence="7">N-acyl homoserine lactonase family protein</fullName>
    </submittedName>
</protein>
<comment type="similarity">
    <text evidence="2">Belongs to the metallo-beta-lactamase superfamily.</text>
</comment>
<dbReference type="Pfam" id="PF00753">
    <property type="entry name" value="Lactamase_B"/>
    <property type="match status" value="1"/>
</dbReference>
<dbReference type="PANTHER" id="PTHR42978:SF7">
    <property type="entry name" value="METALLO-HYDROLASE RV2300C-RELATED"/>
    <property type="match status" value="1"/>
</dbReference>
<dbReference type="InterPro" id="IPR036866">
    <property type="entry name" value="RibonucZ/Hydroxyglut_hydro"/>
</dbReference>
<dbReference type="InterPro" id="IPR001279">
    <property type="entry name" value="Metallo-B-lactamas"/>
</dbReference>
<evidence type="ECO:0000256" key="1">
    <source>
        <dbReference type="ARBA" id="ARBA00001947"/>
    </source>
</evidence>
<accession>A0ABX1F7Q3</accession>
<dbReference type="SMART" id="SM00849">
    <property type="entry name" value="Lactamase_B"/>
    <property type="match status" value="1"/>
</dbReference>
<evidence type="ECO:0000313" key="8">
    <source>
        <dbReference type="Proteomes" id="UP000765160"/>
    </source>
</evidence>
<gene>
    <name evidence="7" type="ORF">HB662_26740</name>
</gene>
<keyword evidence="3" id="KW-0479">Metal-binding</keyword>
<dbReference type="EMBL" id="JAAVTX010000009">
    <property type="protein sequence ID" value="NKE48399.1"/>
    <property type="molecule type" value="Genomic_DNA"/>
</dbReference>
<evidence type="ECO:0000313" key="7">
    <source>
        <dbReference type="EMBL" id="NKE48399.1"/>
    </source>
</evidence>
<dbReference type="SUPFAM" id="SSF56281">
    <property type="entry name" value="Metallo-hydrolase/oxidoreductase"/>
    <property type="match status" value="1"/>
</dbReference>
<feature type="domain" description="Metallo-beta-lactamase" evidence="6">
    <location>
        <begin position="34"/>
        <end position="236"/>
    </location>
</feature>
<keyword evidence="4" id="KW-0378">Hydrolase</keyword>
<keyword evidence="8" id="KW-1185">Reference proteome</keyword>
<dbReference type="Gene3D" id="3.60.15.10">
    <property type="entry name" value="Ribonuclease Z/Hydroxyacylglutathione hydrolase-like"/>
    <property type="match status" value="1"/>
</dbReference>
<dbReference type="RefSeq" id="WP_168054740.1">
    <property type="nucleotide sequence ID" value="NZ_JAATJR010000009.1"/>
</dbReference>
<comment type="cofactor">
    <cofactor evidence="1">
        <name>Zn(2+)</name>
        <dbReference type="ChEBI" id="CHEBI:29105"/>
    </cofactor>
</comment>
<evidence type="ECO:0000256" key="5">
    <source>
        <dbReference type="ARBA" id="ARBA00022833"/>
    </source>
</evidence>
<evidence type="ECO:0000256" key="2">
    <source>
        <dbReference type="ARBA" id="ARBA00007749"/>
    </source>
</evidence>
<organism evidence="7 8">
    <name type="scientific">Falsiroseomonas frigidaquae</name>
    <dbReference type="NCBI Taxonomy" id="487318"/>
    <lineage>
        <taxon>Bacteria</taxon>
        <taxon>Pseudomonadati</taxon>
        <taxon>Pseudomonadota</taxon>
        <taxon>Alphaproteobacteria</taxon>
        <taxon>Acetobacterales</taxon>
        <taxon>Roseomonadaceae</taxon>
        <taxon>Falsiroseomonas</taxon>
    </lineage>
</organism>
<dbReference type="CDD" id="cd07729">
    <property type="entry name" value="AHL_lactonase_MBL-fold"/>
    <property type="match status" value="1"/>
</dbReference>
<keyword evidence="5" id="KW-0862">Zinc</keyword>
<reference evidence="7 8" key="1">
    <citation type="submission" date="2020-03" db="EMBL/GenBank/DDBJ databases">
        <title>Roseomonas selenitidurans sp. nov. isolated from soil.</title>
        <authorList>
            <person name="Liu H."/>
        </authorList>
    </citation>
    <scope>NUCLEOTIDE SEQUENCE [LARGE SCALE GENOMIC DNA]</scope>
    <source>
        <strain evidence="7 8">JCM 15073</strain>
    </source>
</reference>
<sequence length="262" mass="29112">MWQVFALRYAHHDRSAQANFIMPVEDAHDAMPMDYFVWLLRGPDGREILVDTGFDSATAARRGRSILRPVEDCLKALGTSAEAIRDVVVTHLHYDHAGNLGLFPNATFHIQDREVAFATGRHMCSHCLRHPFEVEDVVRLVRAVYADRVRFHDGEGEVAPGVTLHGVGGHSDGLQMVRVATARGPLVIAGDASHYYANMARENPFPIVYDLGAMVQGWRRARALAGGDESLVIPGHDPLVCRRFPVAEQDAEAWRLDLPPYS</sequence>
<evidence type="ECO:0000256" key="4">
    <source>
        <dbReference type="ARBA" id="ARBA00022801"/>
    </source>
</evidence>
<dbReference type="PANTHER" id="PTHR42978">
    <property type="entry name" value="QUORUM-QUENCHING LACTONASE YTNP-RELATED-RELATED"/>
    <property type="match status" value="1"/>
</dbReference>